<dbReference type="PROSITE" id="PS50181">
    <property type="entry name" value="FBOX"/>
    <property type="match status" value="1"/>
</dbReference>
<keyword evidence="2" id="KW-0479">Metal-binding</keyword>
<keyword evidence="3" id="KW-0833">Ubl conjugation pathway</keyword>
<dbReference type="Gene3D" id="1.20.120.520">
    <property type="entry name" value="nmb1532 protein domain like"/>
    <property type="match status" value="1"/>
</dbReference>
<dbReference type="Gene3D" id="3.80.10.10">
    <property type="entry name" value="Ribonuclease Inhibitor"/>
    <property type="match status" value="2"/>
</dbReference>
<protein>
    <recommendedName>
        <fullName evidence="4">F-box domain-containing protein</fullName>
    </recommendedName>
</protein>
<keyword evidence="6" id="KW-1185">Reference proteome</keyword>
<keyword evidence="1" id="KW-0963">Cytoplasm</keyword>
<dbReference type="Pfam" id="PF12937">
    <property type="entry name" value="F-box-like"/>
    <property type="match status" value="1"/>
</dbReference>
<dbReference type="SUPFAM" id="SSF52047">
    <property type="entry name" value="RNI-like"/>
    <property type="match status" value="1"/>
</dbReference>
<evidence type="ECO:0000259" key="4">
    <source>
        <dbReference type="PROSITE" id="PS50181"/>
    </source>
</evidence>
<evidence type="ECO:0000313" key="6">
    <source>
        <dbReference type="Proteomes" id="UP001286313"/>
    </source>
</evidence>
<dbReference type="SMART" id="SM00367">
    <property type="entry name" value="LRR_CC"/>
    <property type="match status" value="3"/>
</dbReference>
<dbReference type="InterPro" id="IPR036047">
    <property type="entry name" value="F-box-like_dom_sf"/>
</dbReference>
<accession>A0AAE1BY61</accession>
<dbReference type="SMART" id="SM00256">
    <property type="entry name" value="FBOX"/>
    <property type="match status" value="1"/>
</dbReference>
<dbReference type="PANTHER" id="PTHR13318:SF19">
    <property type="entry name" value="F-BOX_LRR-REPEAT PROTEIN 5"/>
    <property type="match status" value="1"/>
</dbReference>
<evidence type="ECO:0000256" key="3">
    <source>
        <dbReference type="ARBA" id="ARBA00022786"/>
    </source>
</evidence>
<dbReference type="InterPro" id="IPR032675">
    <property type="entry name" value="LRR_dom_sf"/>
</dbReference>
<name>A0AAE1BY61_PETCI</name>
<evidence type="ECO:0000256" key="2">
    <source>
        <dbReference type="ARBA" id="ARBA00022723"/>
    </source>
</evidence>
<organism evidence="5 6">
    <name type="scientific">Petrolisthes cinctipes</name>
    <name type="common">Flat porcelain crab</name>
    <dbReference type="NCBI Taxonomy" id="88211"/>
    <lineage>
        <taxon>Eukaryota</taxon>
        <taxon>Metazoa</taxon>
        <taxon>Ecdysozoa</taxon>
        <taxon>Arthropoda</taxon>
        <taxon>Crustacea</taxon>
        <taxon>Multicrustacea</taxon>
        <taxon>Malacostraca</taxon>
        <taxon>Eumalacostraca</taxon>
        <taxon>Eucarida</taxon>
        <taxon>Decapoda</taxon>
        <taxon>Pleocyemata</taxon>
        <taxon>Anomura</taxon>
        <taxon>Galatheoidea</taxon>
        <taxon>Porcellanidae</taxon>
        <taxon>Petrolisthes</taxon>
    </lineage>
</organism>
<dbReference type="InterPro" id="IPR001810">
    <property type="entry name" value="F-box_dom"/>
</dbReference>
<dbReference type="Proteomes" id="UP001286313">
    <property type="component" value="Unassembled WGS sequence"/>
</dbReference>
<evidence type="ECO:0000256" key="1">
    <source>
        <dbReference type="ARBA" id="ARBA00022490"/>
    </source>
</evidence>
<dbReference type="AlphaFoldDB" id="A0AAE1BY61"/>
<feature type="domain" description="F-box" evidence="4">
    <location>
        <begin position="394"/>
        <end position="440"/>
    </location>
</feature>
<dbReference type="PANTHER" id="PTHR13318">
    <property type="entry name" value="PARTNER OF PAIRED, ISOFORM B-RELATED"/>
    <property type="match status" value="1"/>
</dbReference>
<evidence type="ECO:0000313" key="5">
    <source>
        <dbReference type="EMBL" id="KAK3857539.1"/>
    </source>
</evidence>
<reference evidence="5" key="1">
    <citation type="submission" date="2023-10" db="EMBL/GenBank/DDBJ databases">
        <title>Genome assemblies of two species of porcelain crab, Petrolisthes cinctipes and Petrolisthes manimaculis (Anomura: Porcellanidae).</title>
        <authorList>
            <person name="Angst P."/>
        </authorList>
    </citation>
    <scope>NUCLEOTIDE SEQUENCE</scope>
    <source>
        <strain evidence="5">PB745_01</strain>
        <tissue evidence="5">Gill</tissue>
    </source>
</reference>
<proteinExistence type="predicted"/>
<dbReference type="CDD" id="cd12109">
    <property type="entry name" value="Hr_FBXL5"/>
    <property type="match status" value="1"/>
</dbReference>
<gene>
    <name evidence="5" type="ORF">Pcinc_036210</name>
</gene>
<dbReference type="GO" id="GO:0006879">
    <property type="term" value="P:intracellular iron ion homeostasis"/>
    <property type="evidence" value="ECO:0007669"/>
    <property type="project" value="InterPro"/>
</dbReference>
<dbReference type="GO" id="GO:0046872">
    <property type="term" value="F:metal ion binding"/>
    <property type="evidence" value="ECO:0007669"/>
    <property type="project" value="UniProtKB-KW"/>
</dbReference>
<sequence length="781" mass="88318">MAPRVPDEIDVFTAPHSRMKELVNIYTQKMQCVDFRDGPEVVSLLRGLDSTLREFKSHESIENIFIMDQLKNRLKQRQITNTAVCDCHGDNRLADVVQVLKTGIGVRQSSIGERLRFGLRLQRAFDDFVSNFIPHMEEEEQVFQPLLVEHFEYEELKILKEVVLKEHELVKELQGREKGQREEQREGETCPDVKDLRDLDCLHLEELGECCLLSDALEEEDEDEEERDNYGEVEEKQQYCKEQMRFSCDESQHHDTSTDTLCMEGKDWNEFCSLDDKQYNRTNSYTDKLSLQNISWGLKGLNLTDTGLEWNTPQELYNITPSKHYEVEQLWEDNHVPADHKNNPEWLSRQGEWIYSQELTDYQSSDKWLHDQQLTSQEWVNNSDLLVCQPEVRQTPSPTLPVEVLVEIFRYLTPPDLCHCAQVSHTWNAAAFAPGLWSSLYPVQWARGIWVPYNVGLCGVLEEEAGRGLGVGQAKWDEDADVDESEQQPDPLTTREHELFHSLVTWVLPRVGCGVTTLVVDAGQGITSRLLHHALRLCPSLTTLAAAHTRIDSYAFKGVWSSGGLSRLRNLDLQGCQLVDDSALVYLARCGPSLPVCPIPYLSAGAGQHECICWSGVTDNTHHNRHSHCRHHPHNSTNSLSSLAEEYSKMCKLTKQMNTTAGLCGTNCHSVDGQLRMTQDTLRYSGLQLETLSLSGCWRVTDFGLGALARARAVSGLTSLDVSGCYRLSGRGLGALAAACPTLHPENLWYCDNIDNGPYPLQANGCANLANPIRVCCRSGR</sequence>
<dbReference type="GO" id="GO:0019005">
    <property type="term" value="C:SCF ubiquitin ligase complex"/>
    <property type="evidence" value="ECO:0007669"/>
    <property type="project" value="TreeGrafter"/>
</dbReference>
<dbReference type="GO" id="GO:0031146">
    <property type="term" value="P:SCF-dependent proteasomal ubiquitin-dependent protein catabolic process"/>
    <property type="evidence" value="ECO:0007669"/>
    <property type="project" value="TreeGrafter"/>
</dbReference>
<dbReference type="InterPro" id="IPR006553">
    <property type="entry name" value="Leu-rich_rpt_Cys-con_subtyp"/>
</dbReference>
<comment type="caution">
    <text evidence="5">The sequence shown here is derived from an EMBL/GenBank/DDBJ whole genome shotgun (WGS) entry which is preliminary data.</text>
</comment>
<dbReference type="SUPFAM" id="SSF81383">
    <property type="entry name" value="F-box domain"/>
    <property type="match status" value="1"/>
</dbReference>
<dbReference type="EMBL" id="JAWQEG010005585">
    <property type="protein sequence ID" value="KAK3857539.1"/>
    <property type="molecule type" value="Genomic_DNA"/>
</dbReference>
<dbReference type="InterPro" id="IPR045808">
    <property type="entry name" value="Hr_FBXL5"/>
</dbReference>
<dbReference type="Gene3D" id="1.20.1280.50">
    <property type="match status" value="1"/>
</dbReference>